<name>A0ABR7M151_9ACTN</name>
<evidence type="ECO:0000256" key="1">
    <source>
        <dbReference type="ARBA" id="ARBA00022618"/>
    </source>
</evidence>
<keyword evidence="7" id="KW-1185">Reference proteome</keyword>
<feature type="region of interest" description="Disordered" evidence="5">
    <location>
        <begin position="20"/>
        <end position="40"/>
    </location>
</feature>
<keyword evidence="2" id="KW-0717">Septation</keyword>
<accession>A0ABR7M151</accession>
<organism evidence="6 7">
    <name type="scientific">Actinomadura alba</name>
    <dbReference type="NCBI Taxonomy" id="406431"/>
    <lineage>
        <taxon>Bacteria</taxon>
        <taxon>Bacillati</taxon>
        <taxon>Actinomycetota</taxon>
        <taxon>Actinomycetes</taxon>
        <taxon>Streptosporangiales</taxon>
        <taxon>Thermomonosporaceae</taxon>
        <taxon>Actinomadura</taxon>
    </lineage>
</organism>
<keyword evidence="3" id="KW-0131">Cell cycle</keyword>
<evidence type="ECO:0000256" key="3">
    <source>
        <dbReference type="ARBA" id="ARBA00023306"/>
    </source>
</evidence>
<keyword evidence="1 6" id="KW-0132">Cell division</keyword>
<dbReference type="GO" id="GO:0051301">
    <property type="term" value="P:cell division"/>
    <property type="evidence" value="ECO:0007669"/>
    <property type="project" value="UniProtKB-KW"/>
</dbReference>
<dbReference type="InterPro" id="IPR038594">
    <property type="entry name" value="SepF-like_sf"/>
</dbReference>
<dbReference type="InterPro" id="IPR007561">
    <property type="entry name" value="Cell_div_SepF/SepF-rel"/>
</dbReference>
<protein>
    <submittedName>
        <fullName evidence="6">Cell division protein SepF</fullName>
    </submittedName>
</protein>
<dbReference type="InterPro" id="IPR023052">
    <property type="entry name" value="Cell_div_SepF"/>
</dbReference>
<gene>
    <name evidence="6" type="ORF">HKK74_34275</name>
</gene>
<dbReference type="EMBL" id="JABVEC010000043">
    <property type="protein sequence ID" value="MBC6470519.1"/>
    <property type="molecule type" value="Genomic_DNA"/>
</dbReference>
<evidence type="ECO:0000313" key="7">
    <source>
        <dbReference type="Proteomes" id="UP000805614"/>
    </source>
</evidence>
<dbReference type="Proteomes" id="UP000805614">
    <property type="component" value="Unassembled WGS sequence"/>
</dbReference>
<evidence type="ECO:0000256" key="5">
    <source>
        <dbReference type="SAM" id="MobiDB-lite"/>
    </source>
</evidence>
<evidence type="ECO:0000313" key="6">
    <source>
        <dbReference type="EMBL" id="MBC6470519.1"/>
    </source>
</evidence>
<comment type="function">
    <text evidence="4">Cell division protein that is part of the divisome complex and is recruited early to the Z-ring. Probably stimulates Z-ring formation, perhaps through the cross-linking of FtsZ protofilaments. Its function overlaps with FtsA.</text>
</comment>
<dbReference type="RefSeq" id="WP_187247564.1">
    <property type="nucleotide sequence ID" value="NZ_BAAAOK010000003.1"/>
</dbReference>
<evidence type="ECO:0000256" key="2">
    <source>
        <dbReference type="ARBA" id="ARBA00023210"/>
    </source>
</evidence>
<dbReference type="PANTHER" id="PTHR35798:SF1">
    <property type="entry name" value="CELL DIVISION PROTEIN SEPF"/>
    <property type="match status" value="1"/>
</dbReference>
<dbReference type="Gene3D" id="3.30.110.150">
    <property type="entry name" value="SepF-like protein"/>
    <property type="match status" value="1"/>
</dbReference>
<sequence length="119" mass="12909">MAGLLRRTMLSLGFAEETDRVDAYDDEPGDETLDARPATAEPRRHHIATLHARQFNSDAPVIGDLFRTGATVIMDLTETDEPTVMRFLDFGAGLAFGHGGRIERIAPAVFLLSPEGVAA</sequence>
<comment type="caution">
    <text evidence="6">The sequence shown here is derived from an EMBL/GenBank/DDBJ whole genome shotgun (WGS) entry which is preliminary data.</text>
</comment>
<reference evidence="6 7" key="1">
    <citation type="submission" date="2020-06" db="EMBL/GenBank/DDBJ databases">
        <title>Actinomadura xiongansis sp. nov., isolated from soil of Baiyangdian.</title>
        <authorList>
            <person name="Zhang X."/>
        </authorList>
    </citation>
    <scope>NUCLEOTIDE SEQUENCE [LARGE SCALE GENOMIC DNA]</scope>
    <source>
        <strain evidence="6 7">HBUM206468</strain>
    </source>
</reference>
<dbReference type="Pfam" id="PF04472">
    <property type="entry name" value="SepF"/>
    <property type="match status" value="1"/>
</dbReference>
<evidence type="ECO:0000256" key="4">
    <source>
        <dbReference type="ARBA" id="ARBA00044936"/>
    </source>
</evidence>
<dbReference type="PANTHER" id="PTHR35798">
    <property type="entry name" value="CELL DIVISION PROTEIN SEPF"/>
    <property type="match status" value="1"/>
</dbReference>
<proteinExistence type="predicted"/>